<evidence type="ECO:0000256" key="1">
    <source>
        <dbReference type="SAM" id="MobiDB-lite"/>
    </source>
</evidence>
<comment type="caution">
    <text evidence="3">The sequence shown here is derived from an EMBL/GenBank/DDBJ whole genome shotgun (WGS) entry which is preliminary data.</text>
</comment>
<organism evidence="3 4">
    <name type="scientific">Acropora cervicornis</name>
    <name type="common">Staghorn coral</name>
    <dbReference type="NCBI Taxonomy" id="6130"/>
    <lineage>
        <taxon>Eukaryota</taxon>
        <taxon>Metazoa</taxon>
        <taxon>Cnidaria</taxon>
        <taxon>Anthozoa</taxon>
        <taxon>Hexacorallia</taxon>
        <taxon>Scleractinia</taxon>
        <taxon>Astrocoeniina</taxon>
        <taxon>Acroporidae</taxon>
        <taxon>Acropora</taxon>
    </lineage>
</organism>
<reference evidence="3" key="2">
    <citation type="journal article" date="2023" name="Science">
        <title>Genomic signatures of disease resistance in endangered staghorn corals.</title>
        <authorList>
            <person name="Vollmer S.V."/>
            <person name="Selwyn J.D."/>
            <person name="Despard B.A."/>
            <person name="Roesel C.L."/>
        </authorList>
    </citation>
    <scope>NUCLEOTIDE SEQUENCE</scope>
    <source>
        <strain evidence="3">K2</strain>
    </source>
</reference>
<dbReference type="AlphaFoldDB" id="A0AAD9PXC3"/>
<name>A0AAD9PXC3_ACRCE</name>
<evidence type="ECO:0000259" key="2">
    <source>
        <dbReference type="PROSITE" id="PS51029"/>
    </source>
</evidence>
<reference evidence="3" key="1">
    <citation type="journal article" date="2023" name="G3 (Bethesda)">
        <title>Whole genome assembly and annotation of the endangered Caribbean coral Acropora cervicornis.</title>
        <authorList>
            <person name="Selwyn J.D."/>
            <person name="Vollmer S.V."/>
        </authorList>
    </citation>
    <scope>NUCLEOTIDE SEQUENCE</scope>
    <source>
        <strain evidence="3">K2</strain>
    </source>
</reference>
<proteinExistence type="predicted"/>
<feature type="region of interest" description="Disordered" evidence="1">
    <location>
        <begin position="72"/>
        <end position="101"/>
    </location>
</feature>
<feature type="compositionally biased region" description="Polar residues" evidence="1">
    <location>
        <begin position="211"/>
        <end position="234"/>
    </location>
</feature>
<dbReference type="Proteomes" id="UP001249851">
    <property type="component" value="Unassembled WGS sequence"/>
</dbReference>
<evidence type="ECO:0000313" key="3">
    <source>
        <dbReference type="EMBL" id="KAK2550812.1"/>
    </source>
</evidence>
<feature type="compositionally biased region" description="Low complexity" evidence="1">
    <location>
        <begin position="72"/>
        <end position="82"/>
    </location>
</feature>
<feature type="region of interest" description="Disordered" evidence="1">
    <location>
        <begin position="191"/>
        <end position="234"/>
    </location>
</feature>
<dbReference type="Pfam" id="PF10545">
    <property type="entry name" value="MADF_DNA_bdg"/>
    <property type="match status" value="1"/>
</dbReference>
<dbReference type="PANTHER" id="PTHR21505:SF12">
    <property type="entry name" value="MADF DOMAIN-CONTAINING PROTEIN-RELATED"/>
    <property type="match status" value="1"/>
</dbReference>
<protein>
    <recommendedName>
        <fullName evidence="2">MADF domain-containing protein</fullName>
    </recommendedName>
</protein>
<accession>A0AAD9PXC3</accession>
<dbReference type="PROSITE" id="PS51029">
    <property type="entry name" value="MADF"/>
    <property type="match status" value="1"/>
</dbReference>
<feature type="compositionally biased region" description="Polar residues" evidence="1">
    <location>
        <begin position="191"/>
        <end position="204"/>
    </location>
</feature>
<dbReference type="EMBL" id="JARQWQ010000106">
    <property type="protein sequence ID" value="KAK2550812.1"/>
    <property type="molecule type" value="Genomic_DNA"/>
</dbReference>
<dbReference type="PANTHER" id="PTHR21505">
    <property type="entry name" value="MADF DOMAIN-CONTAINING PROTEIN-RELATED"/>
    <property type="match status" value="1"/>
</dbReference>
<keyword evidence="4" id="KW-1185">Reference proteome</keyword>
<evidence type="ECO:0000313" key="4">
    <source>
        <dbReference type="Proteomes" id="UP001249851"/>
    </source>
</evidence>
<dbReference type="InterPro" id="IPR006578">
    <property type="entry name" value="MADF-dom"/>
</dbReference>
<sequence>MAFKKLGELLNKTEEECKKQWHSLRVQFNKNCTRHESSKKSGTGTDEVFTPSWKFFDSMLFTRESLEVDASSSTLSDSLNKSEPVPKRRKNKSVKTSDTVDQAGMEKAKLDMYQAAIEVLKAPPPTSNEGILGCGEMEVFGRLVAEILSRFDGQQRAFAKKRINDVLLEIEMGGSLHGTSSLSVIQPNYSSTPNSFHQDSSQHLSRGLHTVSHSPSFSSNYVNHTNGSQVRDNW</sequence>
<gene>
    <name evidence="3" type="ORF">P5673_028493</name>
</gene>
<feature type="domain" description="MADF" evidence="2">
    <location>
        <begin position="1"/>
        <end position="67"/>
    </location>
</feature>